<name>J4HWI2_9APHY</name>
<reference evidence="2 3" key="1">
    <citation type="journal article" date="2012" name="Appl. Environ. Microbiol.">
        <title>Short-read sequencing for genomic analysis of the brown rot fungus Fibroporia radiculosa.</title>
        <authorList>
            <person name="Tang J.D."/>
            <person name="Perkins A.D."/>
            <person name="Sonstegard T.S."/>
            <person name="Schroeder S.G."/>
            <person name="Burgess S.C."/>
            <person name="Diehl S.V."/>
        </authorList>
    </citation>
    <scope>NUCLEOTIDE SEQUENCE [LARGE SCALE GENOMIC DNA]</scope>
    <source>
        <strain evidence="2 3">TFFH 294</strain>
    </source>
</reference>
<dbReference type="AlphaFoldDB" id="J4HWI2"/>
<dbReference type="InParanoid" id="J4HWI2"/>
<evidence type="ECO:0000313" key="2">
    <source>
        <dbReference type="EMBL" id="CCM02307.1"/>
    </source>
</evidence>
<evidence type="ECO:0000313" key="3">
    <source>
        <dbReference type="Proteomes" id="UP000006352"/>
    </source>
</evidence>
<dbReference type="Gene3D" id="2.80.10.50">
    <property type="match status" value="1"/>
</dbReference>
<gene>
    <name evidence="2" type="ORF">FIBRA_04397</name>
</gene>
<dbReference type="EMBL" id="HE797074">
    <property type="protein sequence ID" value="CCM02307.1"/>
    <property type="molecule type" value="Genomic_DNA"/>
</dbReference>
<dbReference type="HOGENOM" id="CLU_739747_0_0_1"/>
<evidence type="ECO:0000256" key="1">
    <source>
        <dbReference type="SAM" id="Coils"/>
    </source>
</evidence>
<dbReference type="RefSeq" id="XP_012181590.1">
    <property type="nucleotide sequence ID" value="XM_012326200.1"/>
</dbReference>
<dbReference type="GeneID" id="24097218"/>
<sequence length="374" mass="42961">MAENDSDAEPLFCVIPSPEVQKAELWKLTPGYADRYEIKNMGFKYMTIARPSHQTGQQIVVGSDNKYWWFIQPAEKFGPDAYFSIRHNEKRELCWHLSDGSHMTPVELQHFSMDPRNIWKIVPADLDVDVLTGGDIERVVSGAIVTIQQTARHKAKLEKIQKSVSDATLTIKQYANHKTTKVTKVYEFVNTPHRNTLCSAPMCYHNCHENCDCSTGFSLDPTSTRQCSAFRWESQYCVKCGHSYMEHRLYNVKWVSREDEQVTVDEDAKKKYEAATEEKEKQEREIMQLNKCITDSNAALANAIANVGQLIKQYANLDLDRSANFVGQMKQSVALLELVLEIMRYNRADTDTVTYAERMLRLLREQIGLIEKAK</sequence>
<dbReference type="PANTHER" id="PTHR32046">
    <property type="entry name" value="G DOMAIN-CONTAINING PROTEIN"/>
    <property type="match status" value="1"/>
</dbReference>
<dbReference type="PANTHER" id="PTHR32046:SF12">
    <property type="entry name" value="AIG1-TYPE G DOMAIN-CONTAINING PROTEIN"/>
    <property type="match status" value="1"/>
</dbReference>
<proteinExistence type="predicted"/>
<keyword evidence="3" id="KW-1185">Reference proteome</keyword>
<dbReference type="Proteomes" id="UP000006352">
    <property type="component" value="Unassembled WGS sequence"/>
</dbReference>
<dbReference type="OrthoDB" id="2611327at2759"/>
<feature type="coiled-coil region" evidence="1">
    <location>
        <begin position="265"/>
        <end position="292"/>
    </location>
</feature>
<accession>J4HWI2</accession>
<protein>
    <submittedName>
        <fullName evidence="2">Uncharacterized protein</fullName>
    </submittedName>
</protein>
<organism evidence="2 3">
    <name type="scientific">Fibroporia radiculosa</name>
    <dbReference type="NCBI Taxonomy" id="599839"/>
    <lineage>
        <taxon>Eukaryota</taxon>
        <taxon>Fungi</taxon>
        <taxon>Dikarya</taxon>
        <taxon>Basidiomycota</taxon>
        <taxon>Agaricomycotina</taxon>
        <taxon>Agaricomycetes</taxon>
        <taxon>Polyporales</taxon>
        <taxon>Fibroporiaceae</taxon>
        <taxon>Fibroporia</taxon>
    </lineage>
</organism>
<keyword evidence="1" id="KW-0175">Coiled coil</keyword>